<sequence>MGGVIFRRPVFPSRVSRRFSVQSVLLGSCLLGLGAVSSAAAQDTVLFGLKLPPGYLNRFDRIEVLASNTGGTGVRFLPMPISTDLRLTLVKTPTALEYGIGTQIGNLGVQVGVFNGVPRAEMNQWLASGFQWNGLVQGRGALSRFALGYTHSENAGRFRLFNALGLAQQAGVSAPYSHSEVSGVAPRRFGKINTAVGMTGRLYTFPSERSAQASFDLSLSANYSPVPGMLLETLYLERQAAGSTPIPDFGLGHYRQSTLNITYRLSGADSAFRLGAVRSRVVRNWTGKYTYVHGDVFLSSSALPSMLGPSVGYQWGPDGKDSHWLISLVSLPK</sequence>
<gene>
    <name evidence="2" type="ORF">GCM10010840_03980</name>
</gene>
<dbReference type="EMBL" id="BMOL01000001">
    <property type="protein sequence ID" value="GGL69063.1"/>
    <property type="molecule type" value="Genomic_DNA"/>
</dbReference>
<organism evidence="2 3">
    <name type="scientific">Deinococcus aerolatus</name>
    <dbReference type="NCBI Taxonomy" id="522487"/>
    <lineage>
        <taxon>Bacteria</taxon>
        <taxon>Thermotogati</taxon>
        <taxon>Deinococcota</taxon>
        <taxon>Deinococci</taxon>
        <taxon>Deinococcales</taxon>
        <taxon>Deinococcaceae</taxon>
        <taxon>Deinococcus</taxon>
    </lineage>
</organism>
<protein>
    <recommendedName>
        <fullName evidence="4">MetA-pathway of phenol degradation</fullName>
    </recommendedName>
</protein>
<evidence type="ECO:0000256" key="1">
    <source>
        <dbReference type="SAM" id="SignalP"/>
    </source>
</evidence>
<keyword evidence="1" id="KW-0732">Signal</keyword>
<name>A0ABQ2G0H3_9DEIO</name>
<proteinExistence type="predicted"/>
<reference evidence="3" key="1">
    <citation type="journal article" date="2019" name="Int. J. Syst. Evol. Microbiol.">
        <title>The Global Catalogue of Microorganisms (GCM) 10K type strain sequencing project: providing services to taxonomists for standard genome sequencing and annotation.</title>
        <authorList>
            <consortium name="The Broad Institute Genomics Platform"/>
            <consortium name="The Broad Institute Genome Sequencing Center for Infectious Disease"/>
            <person name="Wu L."/>
            <person name="Ma J."/>
        </authorList>
    </citation>
    <scope>NUCLEOTIDE SEQUENCE [LARGE SCALE GENOMIC DNA]</scope>
    <source>
        <strain evidence="3">JCM 15442</strain>
    </source>
</reference>
<evidence type="ECO:0000313" key="3">
    <source>
        <dbReference type="Proteomes" id="UP000639973"/>
    </source>
</evidence>
<evidence type="ECO:0008006" key="4">
    <source>
        <dbReference type="Google" id="ProtNLM"/>
    </source>
</evidence>
<feature type="chain" id="PRO_5045865846" description="MetA-pathway of phenol degradation" evidence="1">
    <location>
        <begin position="42"/>
        <end position="333"/>
    </location>
</feature>
<evidence type="ECO:0000313" key="2">
    <source>
        <dbReference type="EMBL" id="GGL69063.1"/>
    </source>
</evidence>
<feature type="signal peptide" evidence="1">
    <location>
        <begin position="1"/>
        <end position="41"/>
    </location>
</feature>
<accession>A0ABQ2G0H3</accession>
<dbReference type="PROSITE" id="PS51257">
    <property type="entry name" value="PROKAR_LIPOPROTEIN"/>
    <property type="match status" value="1"/>
</dbReference>
<keyword evidence="3" id="KW-1185">Reference proteome</keyword>
<dbReference type="Proteomes" id="UP000639973">
    <property type="component" value="Unassembled WGS sequence"/>
</dbReference>
<comment type="caution">
    <text evidence="2">The sequence shown here is derived from an EMBL/GenBank/DDBJ whole genome shotgun (WGS) entry which is preliminary data.</text>
</comment>
<dbReference type="RefSeq" id="WP_188968457.1">
    <property type="nucleotide sequence ID" value="NZ_BMOL01000001.1"/>
</dbReference>